<dbReference type="Proteomes" id="UP000273044">
    <property type="component" value="Chromosome"/>
</dbReference>
<evidence type="ECO:0000259" key="1">
    <source>
        <dbReference type="Pfam" id="PF13472"/>
    </source>
</evidence>
<feature type="domain" description="SGNH hydrolase-type esterase" evidence="1">
    <location>
        <begin position="54"/>
        <end position="223"/>
    </location>
</feature>
<keyword evidence="3" id="KW-1185">Reference proteome</keyword>
<evidence type="ECO:0000313" key="3">
    <source>
        <dbReference type="Proteomes" id="UP000273044"/>
    </source>
</evidence>
<dbReference type="InterPro" id="IPR036514">
    <property type="entry name" value="SGNH_hydro_sf"/>
</dbReference>
<dbReference type="AlphaFoldDB" id="A0A448N0Q0"/>
<dbReference type="Gene3D" id="3.40.50.1110">
    <property type="entry name" value="SGNH hydrolase"/>
    <property type="match status" value="1"/>
</dbReference>
<name>A0A448N0Q0_9ACTN</name>
<dbReference type="Pfam" id="PF13472">
    <property type="entry name" value="Lipase_GDSL_2"/>
    <property type="match status" value="1"/>
</dbReference>
<accession>A0A448N0Q0</accession>
<gene>
    <name evidence="2" type="ORF">NCTC12967_02284</name>
</gene>
<dbReference type="PANTHER" id="PTHR43784:SF2">
    <property type="entry name" value="GDSL-LIKE LIPASE_ACYLHYDROLASE, PUTATIVE (AFU_ORTHOLOGUE AFUA_2G00820)-RELATED"/>
    <property type="match status" value="1"/>
</dbReference>
<dbReference type="EMBL" id="LR134406">
    <property type="protein sequence ID" value="VEH70975.1"/>
    <property type="molecule type" value="Genomic_DNA"/>
</dbReference>
<dbReference type="PANTHER" id="PTHR43784">
    <property type="entry name" value="GDSL-LIKE LIPASE/ACYLHYDROLASE, PUTATIVE (AFU_ORTHOLOGUE AFUA_2G00820)-RELATED"/>
    <property type="match status" value="1"/>
</dbReference>
<sequence>MKRWMGAALAAAGIALGAAYVMGRATINRHAVDYAEHWRRAATDVPEDAIHYVALGDSAAQGVGASRVETSYVALLAERISQVSRRKVVVTNLSVSMATSRDVVRYQLPRLAELDRAPDILTLDIGGNDVVLPGNTLESFEKHFADILTQLPPGSFVADVPWFTLPVLSRRAERFNDAVADLITLHGHHRVHVHDATRGLGPLRYHINTAADWFHPNDTGYRAWADLFWEAIESSGHPDLPGFSETGPLG</sequence>
<organism evidence="2 3">
    <name type="scientific">Arachnia propionica</name>
    <dbReference type="NCBI Taxonomy" id="1750"/>
    <lineage>
        <taxon>Bacteria</taxon>
        <taxon>Bacillati</taxon>
        <taxon>Actinomycetota</taxon>
        <taxon>Actinomycetes</taxon>
        <taxon>Propionibacteriales</taxon>
        <taxon>Propionibacteriaceae</taxon>
        <taxon>Arachnia</taxon>
    </lineage>
</organism>
<reference evidence="2 3" key="1">
    <citation type="submission" date="2018-12" db="EMBL/GenBank/DDBJ databases">
        <authorList>
            <consortium name="Pathogen Informatics"/>
        </authorList>
    </citation>
    <scope>NUCLEOTIDE SEQUENCE [LARGE SCALE GENOMIC DNA]</scope>
    <source>
        <strain evidence="2 3">NCTC12967</strain>
    </source>
</reference>
<dbReference type="SUPFAM" id="SSF52266">
    <property type="entry name" value="SGNH hydrolase"/>
    <property type="match status" value="1"/>
</dbReference>
<evidence type="ECO:0000313" key="2">
    <source>
        <dbReference type="EMBL" id="VEH70975.1"/>
    </source>
</evidence>
<proteinExistence type="predicted"/>
<dbReference type="GO" id="GO:0016787">
    <property type="term" value="F:hydrolase activity"/>
    <property type="evidence" value="ECO:0007669"/>
    <property type="project" value="UniProtKB-KW"/>
</dbReference>
<dbReference type="InterPro" id="IPR053140">
    <property type="entry name" value="GDSL_Rv0518-like"/>
</dbReference>
<protein>
    <submittedName>
        <fullName evidence="2">GDSL-like Lipase/Acylhydrolase</fullName>
    </submittedName>
</protein>
<dbReference type="InterPro" id="IPR013830">
    <property type="entry name" value="SGNH_hydro"/>
</dbReference>
<keyword evidence="2" id="KW-0378">Hydrolase</keyword>